<dbReference type="InterPro" id="IPR004158">
    <property type="entry name" value="DUF247_pln"/>
</dbReference>
<proteinExistence type="predicted"/>
<reference evidence="3" key="1">
    <citation type="journal article" date="2022" name="Int. J. Mol. Sci.">
        <title>Draft Genome of Tanacetum Coccineum: Genomic Comparison of Closely Related Tanacetum-Family Plants.</title>
        <authorList>
            <person name="Yamashiro T."/>
            <person name="Shiraishi A."/>
            <person name="Nakayama K."/>
            <person name="Satake H."/>
        </authorList>
    </citation>
    <scope>NUCLEOTIDE SEQUENCE</scope>
</reference>
<feature type="signal peptide" evidence="2">
    <location>
        <begin position="1"/>
        <end position="21"/>
    </location>
</feature>
<gene>
    <name evidence="3" type="ORF">Tco_1132914</name>
</gene>
<protein>
    <submittedName>
        <fullName evidence="3">UPF0481 protein</fullName>
    </submittedName>
</protein>
<keyword evidence="4" id="KW-1185">Reference proteome</keyword>
<accession>A0ABQ5JGB6</accession>
<dbReference type="EMBL" id="BQNB010021833">
    <property type="protein sequence ID" value="GJU10518.1"/>
    <property type="molecule type" value="Genomic_DNA"/>
</dbReference>
<keyword evidence="1" id="KW-0472">Membrane</keyword>
<evidence type="ECO:0000256" key="1">
    <source>
        <dbReference type="SAM" id="Phobius"/>
    </source>
</evidence>
<dbReference type="Proteomes" id="UP001151760">
    <property type="component" value="Unassembled WGS sequence"/>
</dbReference>
<keyword evidence="1" id="KW-0812">Transmembrane</keyword>
<evidence type="ECO:0000313" key="4">
    <source>
        <dbReference type="Proteomes" id="UP001151760"/>
    </source>
</evidence>
<name>A0ABQ5JGB6_9ASTR</name>
<evidence type="ECO:0000256" key="2">
    <source>
        <dbReference type="SAM" id="SignalP"/>
    </source>
</evidence>
<keyword evidence="2" id="KW-0732">Signal</keyword>
<organism evidence="3 4">
    <name type="scientific">Tanacetum coccineum</name>
    <dbReference type="NCBI Taxonomy" id="301880"/>
    <lineage>
        <taxon>Eukaryota</taxon>
        <taxon>Viridiplantae</taxon>
        <taxon>Streptophyta</taxon>
        <taxon>Embryophyta</taxon>
        <taxon>Tracheophyta</taxon>
        <taxon>Spermatophyta</taxon>
        <taxon>Magnoliopsida</taxon>
        <taxon>eudicotyledons</taxon>
        <taxon>Gunneridae</taxon>
        <taxon>Pentapetalae</taxon>
        <taxon>asterids</taxon>
        <taxon>campanulids</taxon>
        <taxon>Asterales</taxon>
        <taxon>Asteraceae</taxon>
        <taxon>Asteroideae</taxon>
        <taxon>Anthemideae</taxon>
        <taxon>Anthemidinae</taxon>
        <taxon>Tanacetum</taxon>
    </lineage>
</organism>
<feature type="transmembrane region" description="Helical" evidence="1">
    <location>
        <begin position="439"/>
        <end position="462"/>
    </location>
</feature>
<feature type="chain" id="PRO_5047009989" evidence="2">
    <location>
        <begin position="22"/>
        <end position="465"/>
    </location>
</feature>
<sequence length="465" mass="53610">MKHPLLLRSLTLKAFFLVVQKKGGDRNKQRPPTICNVSRVLRDLSESPFNPQLVSIGPIHREDEKLQEFEWLKECYLDDLLHRCDSTPENALEECLVMDGCFILEFCFKHEDRDLYLPNKIQNIRIAMDLLLLENQVPFFVLQALFDCSMGKMSFTLSHVLDTHLAPYFKLFSPLLPEKNSTTIHFDSDLLEKISTTDVDLDSTHDHLLGYLHRRCQLVAAKSLKPHAGESKLVAAKSSNPIHSLKPKLVAAKSLNPICALISKLVDKKGSKNTYTTFHSIVELDRSGMNFKSHQGDEWSMTIKFQSSFFACFPWFWSNPTLLMPTLVIHDFTELILRNLIAYEQSFPQDRYYFTSYTHAMDMLIDTQEDIAKLLKSKVLVNTLGSNQEAADMINKVCKNITITEFYYSEEFTQIDKYYNALWPKHMALLRRVYFNNPWNVFALLAAIILFSLTVVQTIYAIKGK</sequence>
<evidence type="ECO:0000313" key="3">
    <source>
        <dbReference type="EMBL" id="GJU10518.1"/>
    </source>
</evidence>
<comment type="caution">
    <text evidence="3">The sequence shown here is derived from an EMBL/GenBank/DDBJ whole genome shotgun (WGS) entry which is preliminary data.</text>
</comment>
<dbReference type="PANTHER" id="PTHR31170">
    <property type="entry name" value="BNAC04G53230D PROTEIN"/>
    <property type="match status" value="1"/>
</dbReference>
<keyword evidence="1" id="KW-1133">Transmembrane helix</keyword>
<dbReference type="PANTHER" id="PTHR31170:SF25">
    <property type="entry name" value="BNAA09G04570D PROTEIN"/>
    <property type="match status" value="1"/>
</dbReference>
<dbReference type="Pfam" id="PF03140">
    <property type="entry name" value="DUF247"/>
    <property type="match status" value="1"/>
</dbReference>
<reference evidence="3" key="2">
    <citation type="submission" date="2022-01" db="EMBL/GenBank/DDBJ databases">
        <authorList>
            <person name="Yamashiro T."/>
            <person name="Shiraishi A."/>
            <person name="Satake H."/>
            <person name="Nakayama K."/>
        </authorList>
    </citation>
    <scope>NUCLEOTIDE SEQUENCE</scope>
</reference>